<dbReference type="Gene3D" id="3.30.70.360">
    <property type="match status" value="1"/>
</dbReference>
<comment type="cofactor">
    <cofactor evidence="2">
        <name>Mn(2+)</name>
        <dbReference type="ChEBI" id="CHEBI:29035"/>
    </cofactor>
    <text evidence="2">The Mn(2+) ion enhances activity.</text>
</comment>
<feature type="binding site" evidence="2">
    <location>
        <position position="108"/>
    </location>
    <ligand>
        <name>Mn(2+)</name>
        <dbReference type="ChEBI" id="CHEBI:29035"/>
        <label>2</label>
    </ligand>
</feature>
<dbReference type="HOGENOM" id="CLU_023257_0_1_0"/>
<evidence type="ECO:0000313" key="4">
    <source>
        <dbReference type="EMBL" id="AER66947.1"/>
    </source>
</evidence>
<evidence type="ECO:0000256" key="1">
    <source>
        <dbReference type="ARBA" id="ARBA00022801"/>
    </source>
</evidence>
<gene>
    <name evidence="4" type="ordered locus">Tlie_1216</name>
</gene>
<sequence>MLERIKNIAWEHREQITAWRHEFHANPEVSFQEFETTKRIKNYLEKMGFQNLRVGTAGVETGVVADLNPQKKGPCIALRADIDALPMQEQGNPPYRSKNDGVMHACGHDSHIAMLLGAAQVLKSMENELPGRIRFIFQPSEESPHKSGARAMIEEGVLEGVDAIAGLHIWSSLPAGIVGYKAGPFMASADEWECVVHGKGGHGAVPHLAFDPIVAASAMVGALQTIVSREIDPLEAVVVTCAHIESGTTFNIIPDKAFMEGTVRTFNQEVRSTIPERMERIIKGISDAMRCKSEFKYKNVLPPTVNDKAFTERAAEVARALLGDENVREVVPTMGAEDMGLYLERIPGTFMFLGTYNEAKGTVNPQHHPEYDVDDDVLPLGSALLSAIAWDFFRRKN</sequence>
<dbReference type="STRING" id="580340.Tlie_1216"/>
<keyword evidence="2" id="KW-0464">Manganese</keyword>
<proteinExistence type="predicted"/>
<feature type="domain" description="Peptidase M20 dimerisation" evidence="3">
    <location>
        <begin position="191"/>
        <end position="283"/>
    </location>
</feature>
<dbReference type="CDD" id="cd03886">
    <property type="entry name" value="M20_Acy1"/>
    <property type="match status" value="1"/>
</dbReference>
<reference evidence="5" key="1">
    <citation type="submission" date="2011-10" db="EMBL/GenBank/DDBJ databases">
        <title>The complete genome of chromosome of Thermovirga lienii DSM 17291.</title>
        <authorList>
            <consortium name="US DOE Joint Genome Institute (JGI-PGF)"/>
            <person name="Lucas S."/>
            <person name="Copeland A."/>
            <person name="Lapidus A."/>
            <person name="Glavina del Rio T."/>
            <person name="Dalin E."/>
            <person name="Tice H."/>
            <person name="Bruce D."/>
            <person name="Goodwin L."/>
            <person name="Pitluck S."/>
            <person name="Peters L."/>
            <person name="Mikhailova N."/>
            <person name="Saunders E."/>
            <person name="Kyrpides N."/>
            <person name="Mavromatis K."/>
            <person name="Ivanova N."/>
            <person name="Last F.I."/>
            <person name="Brettin T."/>
            <person name="Detter J.C."/>
            <person name="Han C."/>
            <person name="Larimer F."/>
            <person name="Land M."/>
            <person name="Hauser L."/>
            <person name="Markowitz V."/>
            <person name="Cheng J.-F."/>
            <person name="Hugenholtz P."/>
            <person name="Woyke T."/>
            <person name="Wu D."/>
            <person name="Spring S."/>
            <person name="Schroeder M."/>
            <person name="Brambilla E.-M."/>
            <person name="Klenk H.-P."/>
            <person name="Eisen J.A."/>
        </authorList>
    </citation>
    <scope>NUCLEOTIDE SEQUENCE [LARGE SCALE GENOMIC DNA]</scope>
    <source>
        <strain evidence="5">ATCC BAA-1197 / DSM 17291 / Cas60314</strain>
    </source>
</reference>
<dbReference type="Pfam" id="PF01546">
    <property type="entry name" value="Peptidase_M20"/>
    <property type="match status" value="1"/>
</dbReference>
<dbReference type="InterPro" id="IPR036264">
    <property type="entry name" value="Bact_exopeptidase_dim_dom"/>
</dbReference>
<dbReference type="SUPFAM" id="SSF53187">
    <property type="entry name" value="Zn-dependent exopeptidases"/>
    <property type="match status" value="1"/>
</dbReference>
<dbReference type="GO" id="GO:0019877">
    <property type="term" value="P:diaminopimelate biosynthetic process"/>
    <property type="evidence" value="ECO:0007669"/>
    <property type="project" value="UniProtKB-ARBA"/>
</dbReference>
<feature type="binding site" evidence="2">
    <location>
        <position position="168"/>
    </location>
    <ligand>
        <name>Mn(2+)</name>
        <dbReference type="ChEBI" id="CHEBI:29035"/>
        <label>2</label>
    </ligand>
</feature>
<reference evidence="4 5" key="2">
    <citation type="journal article" date="2012" name="Stand. Genomic Sci.">
        <title>Genome sequence of the moderately thermophilic, amino-acid-degrading and sulfur-reducing bacterium Thermovirga lienii type strain (Cas60314(T)).</title>
        <authorList>
            <person name="Goker M."/>
            <person name="Saunders E."/>
            <person name="Lapidus A."/>
            <person name="Nolan M."/>
            <person name="Lucas S."/>
            <person name="Hammon N."/>
            <person name="Deshpande S."/>
            <person name="Cheng J.F."/>
            <person name="Han C."/>
            <person name="Tapia R."/>
            <person name="Goodwin L.A."/>
            <person name="Pitluck S."/>
            <person name="Liolios K."/>
            <person name="Mavromatis K."/>
            <person name="Pagani I."/>
            <person name="Ivanova N."/>
            <person name="Mikhailova N."/>
            <person name="Pati A."/>
            <person name="Chen A."/>
            <person name="Palaniappan K."/>
            <person name="Land M."/>
            <person name="Chang Y.J."/>
            <person name="Jeffries C.D."/>
            <person name="Brambilla E.M."/>
            <person name="Rohde M."/>
            <person name="Spring S."/>
            <person name="Detter J.C."/>
            <person name="Woyke T."/>
            <person name="Bristow J."/>
            <person name="Eisen J.A."/>
            <person name="Markowitz V."/>
            <person name="Hugenholtz P."/>
            <person name="Kyrpides N.C."/>
            <person name="Klenk H.P."/>
        </authorList>
    </citation>
    <scope>NUCLEOTIDE SEQUENCE [LARGE SCALE GENOMIC DNA]</scope>
    <source>
        <strain evidence="5">ATCC BAA-1197 / DSM 17291 / Cas60314</strain>
    </source>
</reference>
<evidence type="ECO:0000256" key="2">
    <source>
        <dbReference type="PIRSR" id="PIRSR005962-1"/>
    </source>
</evidence>
<dbReference type="PANTHER" id="PTHR11014:SF63">
    <property type="entry name" value="METALLOPEPTIDASE, PUTATIVE (AFU_ORTHOLOGUE AFUA_6G09600)-RELATED"/>
    <property type="match status" value="1"/>
</dbReference>
<dbReference type="EMBL" id="CP003096">
    <property type="protein sequence ID" value="AER66947.1"/>
    <property type="molecule type" value="Genomic_DNA"/>
</dbReference>
<dbReference type="eggNOG" id="COG1473">
    <property type="taxonomic scope" value="Bacteria"/>
</dbReference>
<dbReference type="GO" id="GO:0050118">
    <property type="term" value="F:N-acetyldiaminopimelate deacetylase activity"/>
    <property type="evidence" value="ECO:0007669"/>
    <property type="project" value="UniProtKB-EC"/>
</dbReference>
<keyword evidence="2" id="KW-0479">Metal-binding</keyword>
<dbReference type="SUPFAM" id="SSF55031">
    <property type="entry name" value="Bacterial exopeptidase dimerisation domain"/>
    <property type="match status" value="1"/>
</dbReference>
<dbReference type="Proteomes" id="UP000005868">
    <property type="component" value="Chromosome"/>
</dbReference>
<protein>
    <submittedName>
        <fullName evidence="4">Amidohydrolase</fullName>
        <ecNumber evidence="4">3.5.1.47</ecNumber>
    </submittedName>
</protein>
<dbReference type="NCBIfam" id="TIGR01891">
    <property type="entry name" value="amidohydrolases"/>
    <property type="match status" value="1"/>
</dbReference>
<dbReference type="AlphaFoldDB" id="G7V5N7"/>
<dbReference type="Gene3D" id="3.40.630.10">
    <property type="entry name" value="Zn peptidases"/>
    <property type="match status" value="1"/>
</dbReference>
<feature type="binding site" evidence="2">
    <location>
        <position position="106"/>
    </location>
    <ligand>
        <name>Mn(2+)</name>
        <dbReference type="ChEBI" id="CHEBI:29035"/>
        <label>2</label>
    </ligand>
</feature>
<feature type="binding site" evidence="2">
    <location>
        <position position="142"/>
    </location>
    <ligand>
        <name>Mn(2+)</name>
        <dbReference type="ChEBI" id="CHEBI:29035"/>
        <label>2</label>
    </ligand>
</feature>
<evidence type="ECO:0000259" key="3">
    <source>
        <dbReference type="Pfam" id="PF07687"/>
    </source>
</evidence>
<keyword evidence="5" id="KW-1185">Reference proteome</keyword>
<dbReference type="Pfam" id="PF07687">
    <property type="entry name" value="M20_dimer"/>
    <property type="match status" value="1"/>
</dbReference>
<keyword evidence="1 4" id="KW-0378">Hydrolase</keyword>
<organism evidence="4 5">
    <name type="scientific">Thermovirga lienii (strain ATCC BAA-1197 / DSM 17291 / Cas60314)</name>
    <dbReference type="NCBI Taxonomy" id="580340"/>
    <lineage>
        <taxon>Bacteria</taxon>
        <taxon>Thermotogati</taxon>
        <taxon>Synergistota</taxon>
        <taxon>Synergistia</taxon>
        <taxon>Synergistales</taxon>
        <taxon>Thermovirgaceae</taxon>
        <taxon>Thermovirga</taxon>
    </lineage>
</organism>
<feature type="binding site" evidence="2">
    <location>
        <position position="367"/>
    </location>
    <ligand>
        <name>Mn(2+)</name>
        <dbReference type="ChEBI" id="CHEBI:29035"/>
        <label>2</label>
    </ligand>
</feature>
<dbReference type="GO" id="GO:0046872">
    <property type="term" value="F:metal ion binding"/>
    <property type="evidence" value="ECO:0007669"/>
    <property type="project" value="UniProtKB-KW"/>
</dbReference>
<dbReference type="KEGG" id="tli:Tlie_1216"/>
<dbReference type="OrthoDB" id="5892at2"/>
<evidence type="ECO:0000313" key="5">
    <source>
        <dbReference type="Proteomes" id="UP000005868"/>
    </source>
</evidence>
<name>G7V5N7_THELD</name>
<dbReference type="FunFam" id="3.30.70.360:FF:000001">
    <property type="entry name" value="N-acetyldiaminopimelate deacetylase"/>
    <property type="match status" value="1"/>
</dbReference>
<dbReference type="PANTHER" id="PTHR11014">
    <property type="entry name" value="PEPTIDASE M20 FAMILY MEMBER"/>
    <property type="match status" value="1"/>
</dbReference>
<dbReference type="InterPro" id="IPR017439">
    <property type="entry name" value="Amidohydrolase"/>
</dbReference>
<dbReference type="InterPro" id="IPR002933">
    <property type="entry name" value="Peptidase_M20"/>
</dbReference>
<dbReference type="EC" id="3.5.1.47" evidence="4"/>
<accession>G7V5N7</accession>
<dbReference type="InterPro" id="IPR011650">
    <property type="entry name" value="Peptidase_M20_dimer"/>
</dbReference>
<dbReference type="PIRSF" id="PIRSF005962">
    <property type="entry name" value="Pept_M20D_amidohydro"/>
    <property type="match status" value="1"/>
</dbReference>